<feature type="compositionally biased region" description="Pro residues" evidence="7">
    <location>
        <begin position="386"/>
        <end position="396"/>
    </location>
</feature>
<dbReference type="EMBL" id="HBGA01084464">
    <property type="protein sequence ID" value="CAD9020368.1"/>
    <property type="molecule type" value="Transcribed_RNA"/>
</dbReference>
<evidence type="ECO:0000259" key="8">
    <source>
        <dbReference type="Pfam" id="PF13877"/>
    </source>
</evidence>
<dbReference type="InterPro" id="IPR019734">
    <property type="entry name" value="TPR_rpt"/>
</dbReference>
<dbReference type="SUPFAM" id="SSF48452">
    <property type="entry name" value="TPR-like"/>
    <property type="match status" value="1"/>
</dbReference>
<evidence type="ECO:0000313" key="9">
    <source>
        <dbReference type="EMBL" id="CAD9020368.1"/>
    </source>
</evidence>
<comment type="similarity">
    <text evidence="3">Belongs to the RPAP3 family.</text>
</comment>
<dbReference type="EMBL" id="HBGA01084465">
    <property type="protein sequence ID" value="CAD9020369.1"/>
    <property type="molecule type" value="Transcribed_RNA"/>
</dbReference>
<dbReference type="PANTHER" id="PTHR46423">
    <property type="entry name" value="RNA POLYMERASE II-ASSOCIATED PROTEIN 3"/>
    <property type="match status" value="1"/>
</dbReference>
<evidence type="ECO:0000256" key="3">
    <source>
        <dbReference type="ARBA" id="ARBA00038275"/>
    </source>
</evidence>
<dbReference type="InterPro" id="IPR025986">
    <property type="entry name" value="RPAP3-like_C"/>
</dbReference>
<keyword evidence="1" id="KW-0677">Repeat</keyword>
<proteinExistence type="inferred from homology"/>
<dbReference type="SMART" id="SM00028">
    <property type="entry name" value="TPR"/>
    <property type="match status" value="3"/>
</dbReference>
<reference evidence="9" key="1">
    <citation type="submission" date="2021-01" db="EMBL/GenBank/DDBJ databases">
        <authorList>
            <person name="Corre E."/>
            <person name="Pelletier E."/>
            <person name="Niang G."/>
            <person name="Scheremetjew M."/>
            <person name="Finn R."/>
            <person name="Kale V."/>
            <person name="Holt S."/>
            <person name="Cochrane G."/>
            <person name="Meng A."/>
            <person name="Brown T."/>
            <person name="Cohen L."/>
        </authorList>
    </citation>
    <scope>NUCLEOTIDE SEQUENCE</scope>
    <source>
        <strain evidence="9">NIES-381</strain>
    </source>
</reference>
<evidence type="ECO:0000256" key="6">
    <source>
        <dbReference type="SAM" id="Coils"/>
    </source>
</evidence>
<evidence type="ECO:0000256" key="4">
    <source>
        <dbReference type="ARBA" id="ARBA00040133"/>
    </source>
</evidence>
<keyword evidence="6" id="KW-0175">Coiled coil</keyword>
<organism evidence="9">
    <name type="scientific">Eutreptiella gymnastica</name>
    <dbReference type="NCBI Taxonomy" id="73025"/>
    <lineage>
        <taxon>Eukaryota</taxon>
        <taxon>Discoba</taxon>
        <taxon>Euglenozoa</taxon>
        <taxon>Euglenida</taxon>
        <taxon>Spirocuta</taxon>
        <taxon>Euglenophyceae</taxon>
        <taxon>Eutreptiales</taxon>
        <taxon>Eutreptiaceae</taxon>
        <taxon>Eutreptiella</taxon>
    </lineage>
</organism>
<evidence type="ECO:0000256" key="2">
    <source>
        <dbReference type="ARBA" id="ARBA00022803"/>
    </source>
</evidence>
<protein>
    <recommendedName>
        <fullName evidence="4">RNA polymerase II-associated protein 3</fullName>
    </recommendedName>
</protein>
<sequence>MSVDLQKRIKDDQEDVQQYVQDLTQWEGEIAKKDEELKRKAVNNIAAFPPIRGTKESEIPRMSEKEEKALTEKELGNTAFKRGKLDMALRHYSKSLEYWPGSAVVYSNRAQVHIKRKEYSEANKDATTAIKLTSSGMKEQCTHDNIKAYYRRALARENLKLYNQAKADLHTILEFVTKNSDPKDAVAEIKDIEKATKRINAALRQIDDELEDKRGRKKLVIEEIDEDEDEDETPAKQAVNTPNKGRSVVIEEVDDDSDEEDVPVTIKKKEPVAASAPVPEKVPPKSAPAPKPKARAKSPPKPAVPFVPKSAHELRRGGTSVVIEEISDDDEEEDEVAEPSPPKAAPTPPTPAAKGPKKIAIEEIDEDDEEGEPAPAPAVLAAPSPKAAPTPAPKSPSPKTTAAKEAPAASSKAADRPAQPSKRVTALADQPPANYFEFEEVWRELRSDLTLLTPYILKIEAPAFKTLFRTSLTHDILVDVVRCLDGALPSVPSEEAAYHALRVLYQLSLGERFGEQVMFMTAEEKAWVTSLFTKAQASGMPADKISKAKAKLAEFGL</sequence>
<dbReference type="GO" id="GO:0101031">
    <property type="term" value="C:protein folding chaperone complex"/>
    <property type="evidence" value="ECO:0007669"/>
    <property type="project" value="TreeGrafter"/>
</dbReference>
<feature type="compositionally biased region" description="Low complexity" evidence="7">
    <location>
        <begin position="397"/>
        <end position="412"/>
    </location>
</feature>
<feature type="domain" description="RNA-polymerase II-associated protein 3-like C-terminal" evidence="8">
    <location>
        <begin position="431"/>
        <end position="525"/>
    </location>
</feature>
<feature type="compositionally biased region" description="Acidic residues" evidence="7">
    <location>
        <begin position="222"/>
        <end position="232"/>
    </location>
</feature>
<accession>A0A6U8EMG5</accession>
<dbReference type="PRINTS" id="PR01217">
    <property type="entry name" value="PRICHEXTENSN"/>
</dbReference>
<dbReference type="Gene3D" id="1.25.40.10">
    <property type="entry name" value="Tetratricopeptide repeat domain"/>
    <property type="match status" value="1"/>
</dbReference>
<dbReference type="PROSITE" id="PS50005">
    <property type="entry name" value="TPR"/>
    <property type="match status" value="1"/>
</dbReference>
<feature type="repeat" description="TPR" evidence="5">
    <location>
        <begin position="69"/>
        <end position="102"/>
    </location>
</feature>
<evidence type="ECO:0000313" key="10">
    <source>
        <dbReference type="EMBL" id="CAD9020369.1"/>
    </source>
</evidence>
<dbReference type="AlphaFoldDB" id="A0A6U8EMG5"/>
<dbReference type="PANTHER" id="PTHR46423:SF1">
    <property type="entry name" value="RNA POLYMERASE II-ASSOCIATED PROTEIN 3"/>
    <property type="match status" value="1"/>
</dbReference>
<evidence type="ECO:0000256" key="1">
    <source>
        <dbReference type="ARBA" id="ARBA00022737"/>
    </source>
</evidence>
<feature type="coiled-coil region" evidence="6">
    <location>
        <begin position="9"/>
        <end position="36"/>
    </location>
</feature>
<gene>
    <name evidence="9" type="ORF">EGYM00392_LOCUS31482</name>
    <name evidence="10" type="ORF">EGYM00392_LOCUS31483</name>
</gene>
<dbReference type="InterPro" id="IPR051966">
    <property type="entry name" value="RPAP3"/>
</dbReference>
<feature type="compositionally biased region" description="Acidic residues" evidence="7">
    <location>
        <begin position="325"/>
        <end position="337"/>
    </location>
</feature>
<dbReference type="Pfam" id="PF13877">
    <property type="entry name" value="RPAP3_C"/>
    <property type="match status" value="1"/>
</dbReference>
<feature type="compositionally biased region" description="Acidic residues" evidence="7">
    <location>
        <begin position="251"/>
        <end position="262"/>
    </location>
</feature>
<dbReference type="InterPro" id="IPR011990">
    <property type="entry name" value="TPR-like_helical_dom_sf"/>
</dbReference>
<keyword evidence="2 5" id="KW-0802">TPR repeat</keyword>
<evidence type="ECO:0000256" key="5">
    <source>
        <dbReference type="PROSITE-ProRule" id="PRU00339"/>
    </source>
</evidence>
<feature type="region of interest" description="Disordered" evidence="7">
    <location>
        <begin position="222"/>
        <end position="427"/>
    </location>
</feature>
<evidence type="ECO:0000256" key="7">
    <source>
        <dbReference type="SAM" id="MobiDB-lite"/>
    </source>
</evidence>
<name>A0A6U8EMG5_9EUGL</name>
<feature type="compositionally biased region" description="Acidic residues" evidence="7">
    <location>
        <begin position="362"/>
        <end position="372"/>
    </location>
</feature>
<feature type="compositionally biased region" description="Pro residues" evidence="7">
    <location>
        <begin position="339"/>
        <end position="351"/>
    </location>
</feature>